<sequence length="69" mass="8058">RQFGASVKADEIFNQKCTCFISDIEVVLQCCRETRKTLDDPEDELYLQNLEISKIKIYRENLKNSTAEL</sequence>
<dbReference type="Proteomes" id="UP000183832">
    <property type="component" value="Unassembled WGS sequence"/>
</dbReference>
<evidence type="ECO:0000313" key="1">
    <source>
        <dbReference type="EMBL" id="CRL05524.1"/>
    </source>
</evidence>
<proteinExistence type="predicted"/>
<feature type="non-terminal residue" evidence="1">
    <location>
        <position position="1"/>
    </location>
</feature>
<accession>A0A1J1J176</accession>
<name>A0A1J1J176_9DIPT</name>
<dbReference type="EMBL" id="CVRI01000064">
    <property type="protein sequence ID" value="CRL05524.1"/>
    <property type="molecule type" value="Genomic_DNA"/>
</dbReference>
<organism evidence="1 2">
    <name type="scientific">Clunio marinus</name>
    <dbReference type="NCBI Taxonomy" id="568069"/>
    <lineage>
        <taxon>Eukaryota</taxon>
        <taxon>Metazoa</taxon>
        <taxon>Ecdysozoa</taxon>
        <taxon>Arthropoda</taxon>
        <taxon>Hexapoda</taxon>
        <taxon>Insecta</taxon>
        <taxon>Pterygota</taxon>
        <taxon>Neoptera</taxon>
        <taxon>Endopterygota</taxon>
        <taxon>Diptera</taxon>
        <taxon>Nematocera</taxon>
        <taxon>Chironomoidea</taxon>
        <taxon>Chironomidae</taxon>
        <taxon>Clunio</taxon>
    </lineage>
</organism>
<keyword evidence="2" id="KW-1185">Reference proteome</keyword>
<gene>
    <name evidence="1" type="ORF">CLUMA_CG018111</name>
</gene>
<reference evidence="1 2" key="1">
    <citation type="submission" date="2015-04" db="EMBL/GenBank/DDBJ databases">
        <authorList>
            <person name="Syromyatnikov M.Y."/>
            <person name="Popov V.N."/>
        </authorList>
    </citation>
    <scope>NUCLEOTIDE SEQUENCE [LARGE SCALE GENOMIC DNA]</scope>
</reference>
<protein>
    <submittedName>
        <fullName evidence="1">CLUMA_CG018111, isoform A</fullName>
    </submittedName>
</protein>
<evidence type="ECO:0000313" key="2">
    <source>
        <dbReference type="Proteomes" id="UP000183832"/>
    </source>
</evidence>
<dbReference type="AlphaFoldDB" id="A0A1J1J176"/>